<dbReference type="AlphaFoldDB" id="A0A7W7XAT1"/>
<gene>
    <name evidence="2" type="ORF">GGE06_001594</name>
</gene>
<protein>
    <recommendedName>
        <fullName evidence="4">LigA protein</fullName>
    </recommendedName>
</protein>
<dbReference type="Proteomes" id="UP000582643">
    <property type="component" value="Unassembled WGS sequence"/>
</dbReference>
<dbReference type="RefSeq" id="WP_116157211.1">
    <property type="nucleotide sequence ID" value="NZ_JACHJY010000002.1"/>
</dbReference>
<evidence type="ECO:0000313" key="3">
    <source>
        <dbReference type="Proteomes" id="UP000582643"/>
    </source>
</evidence>
<name>A0A7W7XAT1_9ACTN</name>
<proteinExistence type="predicted"/>
<dbReference type="Gene3D" id="2.30.320.10">
    <property type="entry name" value="YwqG-like"/>
    <property type="match status" value="1"/>
</dbReference>
<evidence type="ECO:0008006" key="4">
    <source>
        <dbReference type="Google" id="ProtNLM"/>
    </source>
</evidence>
<evidence type="ECO:0000313" key="2">
    <source>
        <dbReference type="EMBL" id="MBB4980686.1"/>
    </source>
</evidence>
<accession>A0A7W7XAT1</accession>
<organism evidence="2 3">
    <name type="scientific">Streptomyces nymphaeiformis</name>
    <dbReference type="NCBI Taxonomy" id="2663842"/>
    <lineage>
        <taxon>Bacteria</taxon>
        <taxon>Bacillati</taxon>
        <taxon>Actinomycetota</taxon>
        <taxon>Actinomycetes</taxon>
        <taxon>Kitasatosporales</taxon>
        <taxon>Streptomycetaceae</taxon>
        <taxon>Streptomyces</taxon>
    </lineage>
</organism>
<reference evidence="2 3" key="1">
    <citation type="submission" date="2020-08" db="EMBL/GenBank/DDBJ databases">
        <title>Genomic Encyclopedia of Type Strains, Phase III (KMG-III): the genomes of soil and plant-associated and newly described type strains.</title>
        <authorList>
            <person name="Whitman W."/>
        </authorList>
    </citation>
    <scope>NUCLEOTIDE SEQUENCE [LARGE SCALE GENOMIC DNA]</scope>
    <source>
        <strain evidence="2 3">SFB5A</strain>
    </source>
</reference>
<sequence>MTRTTPPRPVDVEAVFPALARHRRTTTRLHPRQGTAKPEESSVAGPLLWPADEPWPVCTAVHPKGTGHLLTDVRLRRRIQDEARGREFTVEERRLLDGMARGTHVPELRDEDPLPLLAVAQLHTRDVPDLVGPEGHDLLQVFWCPFEAHGPERTIDVRLRWRRSADVGAVLAPQPEPPVAGREECVPTSCVVHPEQVVEHEYLGLLGEELQEEIAEWEEGLLDEDEDDAYDSSSPASYATYEEYEAAMAAARAQEPEEIDYMSDLSIAPGWKVGGFASWHLTDPRPVDCATCGTPMPPLLTVARVECDGASRSWLPVEDRDAADDPRVIDPVGVYLGRGLMRVHTCPADPDHPHRLSFQ</sequence>
<keyword evidence="3" id="KW-1185">Reference proteome</keyword>
<comment type="caution">
    <text evidence="2">The sequence shown here is derived from an EMBL/GenBank/DDBJ whole genome shotgun (WGS) entry which is preliminary data.</text>
</comment>
<feature type="region of interest" description="Disordered" evidence="1">
    <location>
        <begin position="24"/>
        <end position="44"/>
    </location>
</feature>
<evidence type="ECO:0000256" key="1">
    <source>
        <dbReference type="SAM" id="MobiDB-lite"/>
    </source>
</evidence>
<dbReference type="EMBL" id="JACHJY010000002">
    <property type="protein sequence ID" value="MBB4980686.1"/>
    <property type="molecule type" value="Genomic_DNA"/>
</dbReference>